<dbReference type="OrthoDB" id="9804366at2"/>
<feature type="domain" description="Aminotransferase class V" evidence="2">
    <location>
        <begin position="81"/>
        <end position="381"/>
    </location>
</feature>
<sequence length="423" mass="47693">MDRRKVIKGMAAGIAGLPFIQAKANRPTIADYSGFFQSDQTTDEKFWKKFRKDFYDVPKDFINLENGYFGVQPLPVQKAYLKNIKQVNVNSSRYLRTNYGADYQSIVSSLSNFAGIDPEEALITRNATEALNIVIQGLDWKTGDEVILSGKDYFSMIETFEMLEKQKGIAIKRINLPLLPKSDEEILDKYTAAVTPKTRCILCTHIIHLTGQIMPIKKISDQFKPQGIEVIVDAAHSFAQVDYKLKDLGADFVGVNLHKWFGNPLGAGLLYVNKDRIKDLKPLYGDSGSEEDDIMKLGHFGTLSVPTILTIPEAQSFNETITVSTKEKRLRYLQTYWTAKAREIPNVMVTTPSESARSCAIASFKVEGKETKKVIDELYEKTKVFTVIRYLPDQEVVRVTPNLYNLTEELDVLMEGITKIAAS</sequence>
<dbReference type="EMBL" id="FZPD01000001">
    <property type="protein sequence ID" value="SNS44410.1"/>
    <property type="molecule type" value="Genomic_DNA"/>
</dbReference>
<evidence type="ECO:0000313" key="4">
    <source>
        <dbReference type="Proteomes" id="UP000198393"/>
    </source>
</evidence>
<dbReference type="GO" id="GO:0016829">
    <property type="term" value="F:lyase activity"/>
    <property type="evidence" value="ECO:0007669"/>
    <property type="project" value="UniProtKB-KW"/>
</dbReference>
<dbReference type="PANTHER" id="PTHR43092:SF6">
    <property type="entry name" value="BLR1280 PROTEIN"/>
    <property type="match status" value="1"/>
</dbReference>
<protein>
    <submittedName>
        <fullName evidence="3">Selenocysteine lyase/Cysteine desulfurase</fullName>
    </submittedName>
</protein>
<dbReference type="Pfam" id="PF00266">
    <property type="entry name" value="Aminotran_5"/>
    <property type="match status" value="1"/>
</dbReference>
<dbReference type="Gene3D" id="3.90.1150.10">
    <property type="entry name" value="Aspartate Aminotransferase, domain 1"/>
    <property type="match status" value="1"/>
</dbReference>
<evidence type="ECO:0000313" key="3">
    <source>
        <dbReference type="EMBL" id="SNS44410.1"/>
    </source>
</evidence>
<dbReference type="RefSeq" id="WP_089354955.1">
    <property type="nucleotide sequence ID" value="NZ_FZPD01000001.1"/>
</dbReference>
<gene>
    <name evidence="3" type="ORF">SAMN05421640_0167</name>
</gene>
<dbReference type="PANTHER" id="PTHR43092">
    <property type="entry name" value="L-CYSTEINE DESULFHYDRASE"/>
    <property type="match status" value="1"/>
</dbReference>
<accession>A0A239EI25</accession>
<proteinExistence type="predicted"/>
<dbReference type="InterPro" id="IPR015422">
    <property type="entry name" value="PyrdxlP-dep_Trfase_small"/>
</dbReference>
<dbReference type="InterPro" id="IPR000192">
    <property type="entry name" value="Aminotrans_V_dom"/>
</dbReference>
<keyword evidence="1" id="KW-0663">Pyridoxal phosphate</keyword>
<dbReference type="Proteomes" id="UP000198393">
    <property type="component" value="Unassembled WGS sequence"/>
</dbReference>
<evidence type="ECO:0000259" key="2">
    <source>
        <dbReference type="Pfam" id="PF00266"/>
    </source>
</evidence>
<dbReference type="Gene3D" id="3.40.640.10">
    <property type="entry name" value="Type I PLP-dependent aspartate aminotransferase-like (Major domain)"/>
    <property type="match status" value="1"/>
</dbReference>
<keyword evidence="4" id="KW-1185">Reference proteome</keyword>
<organism evidence="3 4">
    <name type="scientific">Ekhidna lutea</name>
    <dbReference type="NCBI Taxonomy" id="447679"/>
    <lineage>
        <taxon>Bacteria</taxon>
        <taxon>Pseudomonadati</taxon>
        <taxon>Bacteroidota</taxon>
        <taxon>Cytophagia</taxon>
        <taxon>Cytophagales</taxon>
        <taxon>Reichenbachiellaceae</taxon>
        <taxon>Ekhidna</taxon>
    </lineage>
</organism>
<dbReference type="InterPro" id="IPR015421">
    <property type="entry name" value="PyrdxlP-dep_Trfase_major"/>
</dbReference>
<dbReference type="AlphaFoldDB" id="A0A239EI25"/>
<name>A0A239EI25_EKHLU</name>
<dbReference type="SUPFAM" id="SSF53383">
    <property type="entry name" value="PLP-dependent transferases"/>
    <property type="match status" value="1"/>
</dbReference>
<reference evidence="3 4" key="1">
    <citation type="submission" date="2017-06" db="EMBL/GenBank/DDBJ databases">
        <authorList>
            <person name="Kim H.J."/>
            <person name="Triplett B.A."/>
        </authorList>
    </citation>
    <scope>NUCLEOTIDE SEQUENCE [LARGE SCALE GENOMIC DNA]</scope>
    <source>
        <strain evidence="3 4">DSM 19307</strain>
    </source>
</reference>
<dbReference type="InterPro" id="IPR015424">
    <property type="entry name" value="PyrdxlP-dep_Trfase"/>
</dbReference>
<keyword evidence="3" id="KW-0456">Lyase</keyword>
<evidence type="ECO:0000256" key="1">
    <source>
        <dbReference type="ARBA" id="ARBA00022898"/>
    </source>
</evidence>